<evidence type="ECO:0000313" key="3">
    <source>
        <dbReference type="EMBL" id="MBB6174474.1"/>
    </source>
</evidence>
<keyword evidence="2" id="KW-1133">Transmembrane helix</keyword>
<organism evidence="3 4">
    <name type="scientific">Nocardiopsis mwathae</name>
    <dbReference type="NCBI Taxonomy" id="1472723"/>
    <lineage>
        <taxon>Bacteria</taxon>
        <taxon>Bacillati</taxon>
        <taxon>Actinomycetota</taxon>
        <taxon>Actinomycetes</taxon>
        <taxon>Streptosporangiales</taxon>
        <taxon>Nocardiopsidaceae</taxon>
        <taxon>Nocardiopsis</taxon>
    </lineage>
</organism>
<keyword evidence="2" id="KW-0472">Membrane</keyword>
<dbReference type="AlphaFoldDB" id="A0A7W9YLR1"/>
<dbReference type="RefSeq" id="WP_184078525.1">
    <property type="nucleotide sequence ID" value="NZ_JACHDS010000001.1"/>
</dbReference>
<evidence type="ECO:0000256" key="2">
    <source>
        <dbReference type="SAM" id="Phobius"/>
    </source>
</evidence>
<name>A0A7W9YLR1_9ACTN</name>
<gene>
    <name evidence="3" type="ORF">HNR23_004534</name>
</gene>
<feature type="compositionally biased region" description="Pro residues" evidence="1">
    <location>
        <begin position="1"/>
        <end position="17"/>
    </location>
</feature>
<dbReference type="Proteomes" id="UP000546642">
    <property type="component" value="Unassembled WGS sequence"/>
</dbReference>
<evidence type="ECO:0008006" key="5">
    <source>
        <dbReference type="Google" id="ProtNLM"/>
    </source>
</evidence>
<feature type="compositionally biased region" description="Gly residues" evidence="1">
    <location>
        <begin position="32"/>
        <end position="50"/>
    </location>
</feature>
<proteinExistence type="predicted"/>
<feature type="compositionally biased region" description="Low complexity" evidence="1">
    <location>
        <begin position="18"/>
        <end position="31"/>
    </location>
</feature>
<keyword evidence="2" id="KW-0812">Transmembrane</keyword>
<comment type="caution">
    <text evidence="3">The sequence shown here is derived from an EMBL/GenBank/DDBJ whole genome shotgun (WGS) entry which is preliminary data.</text>
</comment>
<reference evidence="3 4" key="1">
    <citation type="submission" date="2020-08" db="EMBL/GenBank/DDBJ databases">
        <title>Sequencing the genomes of 1000 actinobacteria strains.</title>
        <authorList>
            <person name="Klenk H.-P."/>
        </authorList>
    </citation>
    <scope>NUCLEOTIDE SEQUENCE [LARGE SCALE GENOMIC DNA]</scope>
    <source>
        <strain evidence="3 4">DSM 46659</strain>
    </source>
</reference>
<evidence type="ECO:0000313" key="4">
    <source>
        <dbReference type="Proteomes" id="UP000546642"/>
    </source>
</evidence>
<evidence type="ECO:0000256" key="1">
    <source>
        <dbReference type="SAM" id="MobiDB-lite"/>
    </source>
</evidence>
<feature type="region of interest" description="Disordered" evidence="1">
    <location>
        <begin position="86"/>
        <end position="137"/>
    </location>
</feature>
<protein>
    <recommendedName>
        <fullName evidence="5">DUF3558 domain-containing protein</fullName>
    </recommendedName>
</protein>
<feature type="region of interest" description="Disordered" evidence="1">
    <location>
        <begin position="1"/>
        <end position="52"/>
    </location>
</feature>
<dbReference type="EMBL" id="JACHDS010000001">
    <property type="protein sequence ID" value="MBB6174474.1"/>
    <property type="molecule type" value="Genomic_DNA"/>
</dbReference>
<feature type="transmembrane region" description="Helical" evidence="2">
    <location>
        <begin position="61"/>
        <end position="88"/>
    </location>
</feature>
<accession>A0A7W9YLR1</accession>
<keyword evidence="4" id="KW-1185">Reference proteome</keyword>
<sequence length="301" mass="31135">MSAGSPPPGPPRPPSGPQGPYQGPPGWYGPHLPGGPGGPNGGWGGPGMGGDYPPPPKRTGLWIALGAGAVLVVLTVVGLVLAVGLPGYDDASETDGSRPTGGAHGDGRDGTPEPDGDPARYTGPDRPTKVEIGAGPYELPDDPCAAFSPETLVGLGIDGEKGEPTLTDSTIASCTWYHLAGDGSFHNVQVDYTVPPDDPTSVADAEQMYDFHAEKGVGILGDRVEEEKSDVGDESVVVLTRMKDDGHHEATALVRKDNIMVEVSRGIRPDPSDTSGDPTIEWADAQKLMPELARQALNNVG</sequence>